<gene>
    <name evidence="2" type="ORF">COX22_03540</name>
</gene>
<name>A0A2G9ZMM4_9BACT</name>
<dbReference type="Proteomes" id="UP000230729">
    <property type="component" value="Unassembled WGS sequence"/>
</dbReference>
<evidence type="ECO:0000313" key="3">
    <source>
        <dbReference type="Proteomes" id="UP000230729"/>
    </source>
</evidence>
<proteinExistence type="predicted"/>
<evidence type="ECO:0000259" key="1">
    <source>
        <dbReference type="Pfam" id="PF08241"/>
    </source>
</evidence>
<dbReference type="InterPro" id="IPR050508">
    <property type="entry name" value="Methyltransf_Superfamily"/>
</dbReference>
<dbReference type="InterPro" id="IPR029063">
    <property type="entry name" value="SAM-dependent_MTases_sf"/>
</dbReference>
<dbReference type="EMBL" id="PCSD01000085">
    <property type="protein sequence ID" value="PIP33588.1"/>
    <property type="molecule type" value="Genomic_DNA"/>
</dbReference>
<organism evidence="2 3">
    <name type="scientific">Candidatus Falkowbacteria bacterium CG23_combo_of_CG06-09_8_20_14_all_49_15</name>
    <dbReference type="NCBI Taxonomy" id="1974572"/>
    <lineage>
        <taxon>Bacteria</taxon>
        <taxon>Candidatus Falkowiibacteriota</taxon>
    </lineage>
</organism>
<dbReference type="Gene3D" id="3.40.50.150">
    <property type="entry name" value="Vaccinia Virus protein VP39"/>
    <property type="match status" value="1"/>
</dbReference>
<dbReference type="AlphaFoldDB" id="A0A2G9ZMM4"/>
<dbReference type="CDD" id="cd02440">
    <property type="entry name" value="AdoMet_MTases"/>
    <property type="match status" value="1"/>
</dbReference>
<dbReference type="GO" id="GO:0008757">
    <property type="term" value="F:S-adenosylmethionine-dependent methyltransferase activity"/>
    <property type="evidence" value="ECO:0007669"/>
    <property type="project" value="InterPro"/>
</dbReference>
<dbReference type="Pfam" id="PF08241">
    <property type="entry name" value="Methyltransf_11"/>
    <property type="match status" value="1"/>
</dbReference>
<dbReference type="PANTHER" id="PTHR42912">
    <property type="entry name" value="METHYLTRANSFERASE"/>
    <property type="match status" value="1"/>
</dbReference>
<reference evidence="2 3" key="1">
    <citation type="submission" date="2017-09" db="EMBL/GenBank/DDBJ databases">
        <title>Depth-based differentiation of microbial function through sediment-hosted aquifers and enrichment of novel symbionts in the deep terrestrial subsurface.</title>
        <authorList>
            <person name="Probst A.J."/>
            <person name="Ladd B."/>
            <person name="Jarett J.K."/>
            <person name="Geller-Mcgrath D.E."/>
            <person name="Sieber C.M."/>
            <person name="Emerson J.B."/>
            <person name="Anantharaman K."/>
            <person name="Thomas B.C."/>
            <person name="Malmstrom R."/>
            <person name="Stieglmeier M."/>
            <person name="Klingl A."/>
            <person name="Woyke T."/>
            <person name="Ryan C.M."/>
            <person name="Banfield J.F."/>
        </authorList>
    </citation>
    <scope>NUCLEOTIDE SEQUENCE [LARGE SCALE GENOMIC DNA]</scope>
    <source>
        <strain evidence="2">CG23_combo_of_CG06-09_8_20_14_all_49_15</strain>
    </source>
</reference>
<comment type="caution">
    <text evidence="2">The sequence shown here is derived from an EMBL/GenBank/DDBJ whole genome shotgun (WGS) entry which is preliminary data.</text>
</comment>
<dbReference type="InterPro" id="IPR013216">
    <property type="entry name" value="Methyltransf_11"/>
</dbReference>
<feature type="domain" description="Methyltransferase type 11" evidence="1">
    <location>
        <begin position="51"/>
        <end position="146"/>
    </location>
</feature>
<evidence type="ECO:0000313" key="2">
    <source>
        <dbReference type="EMBL" id="PIP33588.1"/>
    </source>
</evidence>
<protein>
    <recommendedName>
        <fullName evidence="1">Methyltransferase type 11 domain-containing protein</fullName>
    </recommendedName>
</protein>
<sequence>MASRLHINSEDILAELKDFSLDFAYFSFHRYRFEYLLHLLERYQSPGSRFLDIGSYHGFMMLGARLLGYDSVAGVDLKKSVDHSTAVSVRYGFDNRPADLRDGLPFPDNSFDLVLFSEVLEHLTFCPRTIFREISRVLRPEGKIILTTPNLCRLNNILSLLAGQSINWDIKEDYHENHHVREYAPAEISYLLAGAGLKEVESRFVNFPYPGLGLIVKITDLIAYLWKKKRRDIVIIAENPDLSL</sequence>
<dbReference type="SUPFAM" id="SSF53335">
    <property type="entry name" value="S-adenosyl-L-methionine-dependent methyltransferases"/>
    <property type="match status" value="1"/>
</dbReference>
<accession>A0A2G9ZMM4</accession>